<dbReference type="AlphaFoldDB" id="A0A3S2VU65"/>
<evidence type="ECO:0000256" key="1">
    <source>
        <dbReference type="SAM" id="SignalP"/>
    </source>
</evidence>
<dbReference type="InterPro" id="IPR008979">
    <property type="entry name" value="Galactose-bd-like_sf"/>
</dbReference>
<feature type="signal peptide" evidence="1">
    <location>
        <begin position="1"/>
        <end position="29"/>
    </location>
</feature>
<feature type="domain" description="F5/8 type C" evidence="2">
    <location>
        <begin position="152"/>
        <end position="262"/>
    </location>
</feature>
<sequence length="395" mass="44037">MPFLSRFPRMPVLSAMLGLICAASAPVLGEDVRPLPIELRIGRKAGPAFDPIEAMGAGIDGGQQGATDRLLTKHNVAAMRSAGLRPLTYRLRTELGIEAWHWNPQGTWSDPAHQQGYWTSSDRATKPIGNSWGYKLPRRGDTIDNANDDDYSRLTDGDLDSFWKSNPYLDAAFLKDGRPHHQWLLLRFDKPLEIDAVRIHWGTPYATAYKVQYWSSDNDYGPGAHWITFDYGSLTEGKGGDVLLKLAEKPVGVKFLRVLLEQGSNTAPPDAKDWRDRAGFAVREISAGRLAPDGTLIDVVQHKANKSGQTFAHVSSTDPWHREVDRDPHLEQAGLDRVFHSGLGNGRPIMLPVGVLYDTPDNAAAMLRYLRWRNYPVRQVELGEEPDGQWGNPDD</sequence>
<protein>
    <submittedName>
        <fullName evidence="3">Discoidin domain-containing protein</fullName>
    </submittedName>
</protein>
<evidence type="ECO:0000259" key="2">
    <source>
        <dbReference type="Pfam" id="PF00754"/>
    </source>
</evidence>
<dbReference type="Proteomes" id="UP000282837">
    <property type="component" value="Unassembled WGS sequence"/>
</dbReference>
<dbReference type="SUPFAM" id="SSF49785">
    <property type="entry name" value="Galactose-binding domain-like"/>
    <property type="match status" value="1"/>
</dbReference>
<organism evidence="3 4">
    <name type="scientific">Novosphingobium umbonatum</name>
    <dbReference type="NCBI Taxonomy" id="1908524"/>
    <lineage>
        <taxon>Bacteria</taxon>
        <taxon>Pseudomonadati</taxon>
        <taxon>Pseudomonadota</taxon>
        <taxon>Alphaproteobacteria</taxon>
        <taxon>Sphingomonadales</taxon>
        <taxon>Sphingomonadaceae</taxon>
        <taxon>Novosphingobium</taxon>
    </lineage>
</organism>
<evidence type="ECO:0000313" key="3">
    <source>
        <dbReference type="EMBL" id="RVU05896.1"/>
    </source>
</evidence>
<dbReference type="EMBL" id="SACO01000004">
    <property type="protein sequence ID" value="RVU05896.1"/>
    <property type="molecule type" value="Genomic_DNA"/>
</dbReference>
<keyword evidence="4" id="KW-1185">Reference proteome</keyword>
<dbReference type="OrthoDB" id="9758333at2"/>
<dbReference type="InterPro" id="IPR000421">
    <property type="entry name" value="FA58C"/>
</dbReference>
<proteinExistence type="predicted"/>
<feature type="chain" id="PRO_5018647695" evidence="1">
    <location>
        <begin position="30"/>
        <end position="395"/>
    </location>
</feature>
<keyword evidence="1" id="KW-0732">Signal</keyword>
<dbReference type="Pfam" id="PF00754">
    <property type="entry name" value="F5_F8_type_C"/>
    <property type="match status" value="1"/>
</dbReference>
<evidence type="ECO:0000313" key="4">
    <source>
        <dbReference type="Proteomes" id="UP000282837"/>
    </source>
</evidence>
<accession>A0A3S2VU65</accession>
<name>A0A3S2VU65_9SPHN</name>
<comment type="caution">
    <text evidence="3">The sequence shown here is derived from an EMBL/GenBank/DDBJ whole genome shotgun (WGS) entry which is preliminary data.</text>
</comment>
<reference evidence="3 4" key="1">
    <citation type="submission" date="2019-01" db="EMBL/GenBank/DDBJ databases">
        <authorList>
            <person name="Chen W.-M."/>
        </authorList>
    </citation>
    <scope>NUCLEOTIDE SEQUENCE [LARGE SCALE GENOMIC DNA]</scope>
    <source>
        <strain evidence="3 4">FSY-9</strain>
    </source>
</reference>
<dbReference type="Gene3D" id="2.60.120.260">
    <property type="entry name" value="Galactose-binding domain-like"/>
    <property type="match status" value="1"/>
</dbReference>
<gene>
    <name evidence="3" type="ORF">EOE18_07985</name>
</gene>